<evidence type="ECO:0000256" key="3">
    <source>
        <dbReference type="ARBA" id="ARBA00007572"/>
    </source>
</evidence>
<dbReference type="InterPro" id="IPR036957">
    <property type="entry name" value="Znf_PARP_sf"/>
</dbReference>
<dbReference type="InterPro" id="IPR050191">
    <property type="entry name" value="ATP-dep_DNA_ligase"/>
</dbReference>
<dbReference type="InterPro" id="IPR001510">
    <property type="entry name" value="Znf_PARP"/>
</dbReference>
<keyword evidence="4 15" id="KW-0436">Ligase</keyword>
<evidence type="ECO:0000256" key="8">
    <source>
        <dbReference type="ARBA" id="ARBA00022833"/>
    </source>
</evidence>
<dbReference type="Gene3D" id="3.30.470.30">
    <property type="entry name" value="DNA ligase/mRNA capping enzyme"/>
    <property type="match status" value="1"/>
</dbReference>
<evidence type="ECO:0000256" key="5">
    <source>
        <dbReference type="ARBA" id="ARBA00022723"/>
    </source>
</evidence>
<feature type="domain" description="PARP-type" evidence="12">
    <location>
        <begin position="13"/>
        <end position="103"/>
    </location>
</feature>
<reference evidence="15 16" key="2">
    <citation type="journal article" date="2024" name="BMC Genomics">
        <title>De novo assembly and annotation of Popillia japonica's genome with initial clues to its potential as an invasive pest.</title>
        <authorList>
            <person name="Cucini C."/>
            <person name="Boschi S."/>
            <person name="Funari R."/>
            <person name="Cardaioli E."/>
            <person name="Iannotti N."/>
            <person name="Marturano G."/>
            <person name="Paoli F."/>
            <person name="Bruttini M."/>
            <person name="Carapelli A."/>
            <person name="Frati F."/>
            <person name="Nardi F."/>
        </authorList>
    </citation>
    <scope>NUCLEOTIDE SEQUENCE [LARGE SCALE GENOMIC DNA]</scope>
    <source>
        <strain evidence="15">DMR45628</strain>
    </source>
</reference>
<evidence type="ECO:0000256" key="9">
    <source>
        <dbReference type="ARBA" id="ARBA00022840"/>
    </source>
</evidence>
<feature type="domain" description="ATP-dependent DNA ligase family profile" evidence="13">
    <location>
        <begin position="453"/>
        <end position="591"/>
    </location>
</feature>
<evidence type="ECO:0000256" key="6">
    <source>
        <dbReference type="ARBA" id="ARBA00022741"/>
    </source>
</evidence>
<evidence type="ECO:0000256" key="7">
    <source>
        <dbReference type="ARBA" id="ARBA00022771"/>
    </source>
</evidence>
<evidence type="ECO:0000259" key="14">
    <source>
        <dbReference type="PROSITE" id="PS50172"/>
    </source>
</evidence>
<feature type="domain" description="BRCT" evidence="14">
    <location>
        <begin position="734"/>
        <end position="822"/>
    </location>
</feature>
<dbReference type="GO" id="GO:0070421">
    <property type="term" value="C:DNA ligase III-XRCC1 complex"/>
    <property type="evidence" value="ECO:0007669"/>
    <property type="project" value="TreeGrafter"/>
</dbReference>
<dbReference type="GO" id="GO:0008270">
    <property type="term" value="F:zinc ion binding"/>
    <property type="evidence" value="ECO:0007669"/>
    <property type="project" value="UniProtKB-KW"/>
</dbReference>
<dbReference type="Gene3D" id="3.30.1740.10">
    <property type="entry name" value="Zinc finger, PARP-type"/>
    <property type="match status" value="1"/>
</dbReference>
<evidence type="ECO:0000313" key="15">
    <source>
        <dbReference type="EMBL" id="KAK9701046.1"/>
    </source>
</evidence>
<feature type="compositionally biased region" description="Polar residues" evidence="11">
    <location>
        <begin position="715"/>
        <end position="724"/>
    </location>
</feature>
<dbReference type="Proteomes" id="UP001458880">
    <property type="component" value="Unassembled WGS sequence"/>
</dbReference>
<comment type="similarity">
    <text evidence="3">Belongs to the ATP-dependent DNA ligase family.</text>
</comment>
<dbReference type="GO" id="GO:0006302">
    <property type="term" value="P:double-strand break repair"/>
    <property type="evidence" value="ECO:0007669"/>
    <property type="project" value="TreeGrafter"/>
</dbReference>
<dbReference type="InterPro" id="IPR001357">
    <property type="entry name" value="BRCT_dom"/>
</dbReference>
<dbReference type="Gene3D" id="3.40.50.10190">
    <property type="entry name" value="BRCT domain"/>
    <property type="match status" value="1"/>
</dbReference>
<dbReference type="InterPro" id="IPR036420">
    <property type="entry name" value="BRCT_dom_sf"/>
</dbReference>
<dbReference type="SUPFAM" id="SSF52113">
    <property type="entry name" value="BRCT domain"/>
    <property type="match status" value="1"/>
</dbReference>
<keyword evidence="16" id="KW-1185">Reference proteome</keyword>
<dbReference type="Gene3D" id="1.10.3260.10">
    <property type="entry name" value="DNA ligase, ATP-dependent, N-terminal domain"/>
    <property type="match status" value="1"/>
</dbReference>
<keyword evidence="5" id="KW-0479">Metal-binding</keyword>
<keyword evidence="7" id="KW-0863">Zinc-finger</keyword>
<evidence type="ECO:0000259" key="13">
    <source>
        <dbReference type="PROSITE" id="PS50160"/>
    </source>
</evidence>
<evidence type="ECO:0000256" key="1">
    <source>
        <dbReference type="ARBA" id="ARBA00001946"/>
    </source>
</evidence>
<evidence type="ECO:0000256" key="2">
    <source>
        <dbReference type="ARBA" id="ARBA00004123"/>
    </source>
</evidence>
<dbReference type="Gene3D" id="3.30.1490.70">
    <property type="match status" value="1"/>
</dbReference>
<evidence type="ECO:0000256" key="10">
    <source>
        <dbReference type="ARBA" id="ARBA00023242"/>
    </source>
</evidence>
<dbReference type="GO" id="GO:0003677">
    <property type="term" value="F:DNA binding"/>
    <property type="evidence" value="ECO:0007669"/>
    <property type="project" value="InterPro"/>
</dbReference>
<evidence type="ECO:0000256" key="11">
    <source>
        <dbReference type="SAM" id="MobiDB-lite"/>
    </source>
</evidence>
<evidence type="ECO:0000259" key="12">
    <source>
        <dbReference type="PROSITE" id="PS50064"/>
    </source>
</evidence>
<dbReference type="GO" id="GO:0003910">
    <property type="term" value="F:DNA ligase (ATP) activity"/>
    <property type="evidence" value="ECO:0007669"/>
    <property type="project" value="InterPro"/>
</dbReference>
<dbReference type="SMART" id="SM01336">
    <property type="entry name" value="zf-PARP"/>
    <property type="match status" value="1"/>
</dbReference>
<dbReference type="PROSITE" id="PS50172">
    <property type="entry name" value="BRCT"/>
    <property type="match status" value="1"/>
</dbReference>
<keyword evidence="10" id="KW-0539">Nucleus</keyword>
<keyword evidence="9" id="KW-0067">ATP-binding</keyword>
<protein>
    <submittedName>
        <fullName evidence="15">DNA ligase 3 BRCT domain</fullName>
    </submittedName>
</protein>
<dbReference type="InterPro" id="IPR036599">
    <property type="entry name" value="DNA_ligase_N_sf"/>
</dbReference>
<dbReference type="Pfam" id="PF04675">
    <property type="entry name" value="DNA_ligase_A_N"/>
    <property type="match status" value="1"/>
</dbReference>
<name>A0AAW1JDS4_POPJA</name>
<dbReference type="InterPro" id="IPR012308">
    <property type="entry name" value="DNA_ligase_ATP-dep_N"/>
</dbReference>
<keyword evidence="6" id="KW-0547">Nucleotide-binding</keyword>
<dbReference type="GO" id="GO:0006273">
    <property type="term" value="P:lagging strand elongation"/>
    <property type="evidence" value="ECO:0007669"/>
    <property type="project" value="TreeGrafter"/>
</dbReference>
<dbReference type="SUPFAM" id="SSF57716">
    <property type="entry name" value="Glucocorticoid receptor-like (DNA-binding domain)"/>
    <property type="match status" value="1"/>
</dbReference>
<dbReference type="SUPFAM" id="SSF56091">
    <property type="entry name" value="DNA ligase/mRNA capping enzyme, catalytic domain"/>
    <property type="match status" value="1"/>
</dbReference>
<evidence type="ECO:0000256" key="4">
    <source>
        <dbReference type="ARBA" id="ARBA00022598"/>
    </source>
</evidence>
<dbReference type="InterPro" id="IPR012310">
    <property type="entry name" value="DNA_ligase_ATP-dep_cent"/>
</dbReference>
<dbReference type="AlphaFoldDB" id="A0AAW1JDS4"/>
<organism evidence="15 16">
    <name type="scientific">Popillia japonica</name>
    <name type="common">Japanese beetle</name>
    <dbReference type="NCBI Taxonomy" id="7064"/>
    <lineage>
        <taxon>Eukaryota</taxon>
        <taxon>Metazoa</taxon>
        <taxon>Ecdysozoa</taxon>
        <taxon>Arthropoda</taxon>
        <taxon>Hexapoda</taxon>
        <taxon>Insecta</taxon>
        <taxon>Pterygota</taxon>
        <taxon>Neoptera</taxon>
        <taxon>Endopterygota</taxon>
        <taxon>Coleoptera</taxon>
        <taxon>Polyphaga</taxon>
        <taxon>Scarabaeiformia</taxon>
        <taxon>Scarabaeidae</taxon>
        <taxon>Rutelinae</taxon>
        <taxon>Popillia</taxon>
    </lineage>
</organism>
<dbReference type="PROSITE" id="PS50160">
    <property type="entry name" value="DNA_LIGASE_A3"/>
    <property type="match status" value="1"/>
</dbReference>
<accession>A0AAW1JDS4</accession>
<dbReference type="EMBL" id="JASPKY010000424">
    <property type="protein sequence ID" value="KAK9701046.1"/>
    <property type="molecule type" value="Genomic_DNA"/>
</dbReference>
<comment type="cofactor">
    <cofactor evidence="1">
        <name>Mg(2+)</name>
        <dbReference type="ChEBI" id="CHEBI:18420"/>
    </cofactor>
</comment>
<dbReference type="GO" id="GO:0005524">
    <property type="term" value="F:ATP binding"/>
    <property type="evidence" value="ECO:0007669"/>
    <property type="project" value="UniProtKB-KW"/>
</dbReference>
<comment type="subcellular location">
    <subcellularLocation>
        <location evidence="2">Nucleus</location>
    </subcellularLocation>
</comment>
<reference evidence="15" key="1">
    <citation type="submission" date="2023-05" db="EMBL/GenBank/DDBJ databases">
        <authorList>
            <person name="Nardi F."/>
            <person name="Carapelli A."/>
            <person name="Cucini C."/>
        </authorList>
    </citation>
    <scope>NUCLEOTIDE SEQUENCE</scope>
    <source>
        <strain evidence="15">DMR45628</strain>
        <tissue evidence="15">Testes</tissue>
    </source>
</reference>
<dbReference type="EMBL" id="JASPKY010000424">
    <property type="protein sequence ID" value="KAK9701045.1"/>
    <property type="molecule type" value="Genomic_DNA"/>
</dbReference>
<evidence type="ECO:0000313" key="16">
    <source>
        <dbReference type="Proteomes" id="UP001458880"/>
    </source>
</evidence>
<comment type="caution">
    <text evidence="15">The sequence shown here is derived from an EMBL/GenBank/DDBJ whole genome shotgun (WGS) entry which is preliminary data.</text>
</comment>
<dbReference type="GO" id="GO:0006310">
    <property type="term" value="P:DNA recombination"/>
    <property type="evidence" value="ECO:0007669"/>
    <property type="project" value="InterPro"/>
</dbReference>
<dbReference type="PANTHER" id="PTHR45674">
    <property type="entry name" value="DNA LIGASE 1/3 FAMILY MEMBER"/>
    <property type="match status" value="1"/>
</dbReference>
<gene>
    <name evidence="15" type="ORF">QE152_g30869</name>
</gene>
<dbReference type="InterPro" id="IPR031916">
    <property type="entry name" value="LIG3_BRCT"/>
</dbReference>
<dbReference type="PANTHER" id="PTHR45674:SF9">
    <property type="entry name" value="DNA LIGASE 3"/>
    <property type="match status" value="1"/>
</dbReference>
<dbReference type="Pfam" id="PF00645">
    <property type="entry name" value="zf-PARP"/>
    <property type="match status" value="1"/>
</dbReference>
<keyword evidence="8" id="KW-0862">Zinc</keyword>
<dbReference type="Pfam" id="PF16759">
    <property type="entry name" value="LIG3_BRCT"/>
    <property type="match status" value="1"/>
</dbReference>
<feature type="region of interest" description="Disordered" evidence="11">
    <location>
        <begin position="707"/>
        <end position="734"/>
    </location>
</feature>
<dbReference type="Pfam" id="PF01068">
    <property type="entry name" value="DNA_ligase_A_M"/>
    <property type="match status" value="1"/>
</dbReference>
<dbReference type="PROSITE" id="PS50064">
    <property type="entry name" value="ZF_PARP_2"/>
    <property type="match status" value="1"/>
</dbReference>
<sequence>MSDNDEASDKRLFLVDKAKRSRAICKTCKKKCLTGELRVAKTVPEVNGNDKKKNWYHIECVFEEFQTHSMLDKIIEDLNDLNNLGNMNESDKKMLKEILQKNEENITVKKNGVKTNKDKVKKVNSFPKEPDIEMDVQTVINVCPEKDGRLLFKPICTLITKLPRCVTDWQRTCAISNTIFGYGIFNKHVLTEMKLISKLLVPDYRGALEYRISPDEITNIFKKLLGVHEIVTPPNSDIAISISESFAKNRRYKPVNDGNLTLKEVVDLIEGVRKAQDQENKIRLFKQIVRMSSVDELKMIVRLMTRRIKLDINLRHVLDIIHPQCYPQYQINAHMGEAVKKYIFTPWPLKPVRTVNILPQNSFFKVFMGCNRKIYCGIHFRGERLHIHRQNEEIRYYVQYARPNLAPKHPELYELLYTAFPYANQLIADCELVPVDLISKKFIEYKPGTTCSLCLLIHDCMFVNEDITKKSLKLRRQYLNEIVSVIDNKAELSHLTEIKYMDQLNPIISEMLQYNFGGLLVKGVDDPYDHDKMRWCTIPREFFTNQDRVYLDLFVGGAWDRVYLDLFVGGAWVDVDDNGKLITTFLMCLYDPAEQIGRSVVRLGIEGNNGMDVEGTMQLINCDSRLVPDWLKPGSLYNTPQYILPWSPIENPKAFAWKISGIELIYDPDADTKISLLYPRFEHSLKSELIQLFSEKFPEYKYLIEEPKPADQPSEETPSTSFAESPSEPRPLLPTPQYFKNIRLYLDAEMEGKHVRWVKFFSECGGTIVENHEEATHIMHYRDVERQESRERWNLSVKHVIIEWVKDTILKGALQEEGIYRVQTIP</sequence>
<proteinExistence type="inferred from homology"/>